<feature type="non-terminal residue" evidence="1">
    <location>
        <position position="1"/>
    </location>
</feature>
<name>A0A1V1NR38_9BACT</name>
<evidence type="ECO:0000313" key="2">
    <source>
        <dbReference type="Proteomes" id="UP000189670"/>
    </source>
</evidence>
<proteinExistence type="predicted"/>
<comment type="caution">
    <text evidence="1">The sequence shown here is derived from an EMBL/GenBank/DDBJ whole genome shotgun (WGS) entry which is preliminary data.</text>
</comment>
<protein>
    <submittedName>
        <fullName evidence="1">Uncharacterized protein</fullName>
    </submittedName>
</protein>
<dbReference type="Proteomes" id="UP000189670">
    <property type="component" value="Unassembled WGS sequence"/>
</dbReference>
<feature type="non-terminal residue" evidence="1">
    <location>
        <position position="239"/>
    </location>
</feature>
<dbReference type="EMBL" id="ATBP01003306">
    <property type="protein sequence ID" value="ETR65023.1"/>
    <property type="molecule type" value="Genomic_DNA"/>
</dbReference>
<organism evidence="1 2">
    <name type="scientific">Candidatus Magnetoglobus multicellularis str. Araruama</name>
    <dbReference type="NCBI Taxonomy" id="890399"/>
    <lineage>
        <taxon>Bacteria</taxon>
        <taxon>Pseudomonadati</taxon>
        <taxon>Thermodesulfobacteriota</taxon>
        <taxon>Desulfobacteria</taxon>
        <taxon>Desulfobacterales</taxon>
        <taxon>Desulfobacteraceae</taxon>
        <taxon>Candidatus Magnetoglobus</taxon>
    </lineage>
</organism>
<reference evidence="2" key="1">
    <citation type="submission" date="2012-11" db="EMBL/GenBank/DDBJ databases">
        <authorList>
            <person name="Lucero-Rivera Y.E."/>
            <person name="Tovar-Ramirez D."/>
        </authorList>
    </citation>
    <scope>NUCLEOTIDE SEQUENCE [LARGE SCALE GENOMIC DNA]</scope>
    <source>
        <strain evidence="2">Araruama</strain>
    </source>
</reference>
<evidence type="ECO:0000313" key="1">
    <source>
        <dbReference type="EMBL" id="ETR65023.1"/>
    </source>
</evidence>
<dbReference type="AlphaFoldDB" id="A0A1V1NR38"/>
<gene>
    <name evidence="1" type="ORF">OMM_14939</name>
</gene>
<accession>A0A1V1NR38</accession>
<sequence length="239" mass="24882">ATFYSNVNLAFPSFSISHTTLTSVATESHLITIPNRSGIIVLTGDGNINLTSTEIQDNAVTQNKLKSDSVDSSKIIDNSITGTDILDSSIETTDIANFAITYTKIANAAITYTKIADGTILATKLASENQALTNGEDGQSLLSNGDGTFQWGTGGTDFTQDTVSVGSDTSAFTLTRLQHTSGAGTTFVIKGQDASGANQDGGDIEFIPGSPTGTGDEGSVIIHRSSAENIFQASNIEND</sequence>